<feature type="transmembrane region" description="Helical" evidence="1">
    <location>
        <begin position="99"/>
        <end position="119"/>
    </location>
</feature>
<feature type="transmembrane region" description="Helical" evidence="1">
    <location>
        <begin position="224"/>
        <end position="244"/>
    </location>
</feature>
<comment type="caution">
    <text evidence="2">The sequence shown here is derived from an EMBL/GenBank/DDBJ whole genome shotgun (WGS) entry which is preliminary data.</text>
</comment>
<dbReference type="EMBL" id="RJKM01000001">
    <property type="protein sequence ID" value="ROP41957.1"/>
    <property type="molecule type" value="Genomic_DNA"/>
</dbReference>
<keyword evidence="1" id="KW-0472">Membrane</keyword>
<evidence type="ECO:0000313" key="3">
    <source>
        <dbReference type="Proteomes" id="UP000268727"/>
    </source>
</evidence>
<evidence type="ECO:0000313" key="2">
    <source>
        <dbReference type="EMBL" id="ROP41957.1"/>
    </source>
</evidence>
<feature type="transmembrane region" description="Helical" evidence="1">
    <location>
        <begin position="184"/>
        <end position="204"/>
    </location>
</feature>
<dbReference type="RefSeq" id="WP_123746978.1">
    <property type="nucleotide sequence ID" value="NZ_RJKM01000001.1"/>
</dbReference>
<keyword evidence="3" id="KW-1185">Reference proteome</keyword>
<keyword evidence="1" id="KW-1133">Transmembrane helix</keyword>
<proteinExistence type="predicted"/>
<gene>
    <name evidence="2" type="ORF">EDD40_7443</name>
</gene>
<name>A0A3N1HHG5_9PSEU</name>
<dbReference type="Proteomes" id="UP000268727">
    <property type="component" value="Unassembled WGS sequence"/>
</dbReference>
<reference evidence="2 3" key="1">
    <citation type="submission" date="2018-11" db="EMBL/GenBank/DDBJ databases">
        <title>Sequencing the genomes of 1000 actinobacteria strains.</title>
        <authorList>
            <person name="Klenk H.-P."/>
        </authorList>
    </citation>
    <scope>NUCLEOTIDE SEQUENCE [LARGE SCALE GENOMIC DNA]</scope>
    <source>
        <strain evidence="2 3">DSM 44231</strain>
    </source>
</reference>
<organism evidence="2 3">
    <name type="scientific">Saccharothrix texasensis</name>
    <dbReference type="NCBI Taxonomy" id="103734"/>
    <lineage>
        <taxon>Bacteria</taxon>
        <taxon>Bacillati</taxon>
        <taxon>Actinomycetota</taxon>
        <taxon>Actinomycetes</taxon>
        <taxon>Pseudonocardiales</taxon>
        <taxon>Pseudonocardiaceae</taxon>
        <taxon>Saccharothrix</taxon>
    </lineage>
</organism>
<protein>
    <submittedName>
        <fullName evidence="2">Uncharacterized protein</fullName>
    </submittedName>
</protein>
<keyword evidence="1" id="KW-0812">Transmembrane</keyword>
<sequence length="259" mass="26914">MRTPNGFDDAGAPEVLVAAAASATGLWGYFTFFVGDHASSGGLGVAILMGSHLVNALAQTSLLLLLRACHSLRVRLVLGQVDGAASGDRFARSRQHGQWLRPAAFLGPVVVNCSAMLVFTPSGAPSGSDDFGITTTIFLFTLLGLAATLLGAVGYFFVVLPLTGVVGAFLPESLGRIGASRAEAAARSWIFPFIGLFGVSLGAGDEVRSSDLGQWFAHDLGSPVPLPGVLLVVAVVGTTALIVINNRARRKRTRQLGRA</sequence>
<feature type="transmembrane region" description="Helical" evidence="1">
    <location>
        <begin position="12"/>
        <end position="30"/>
    </location>
</feature>
<accession>A0A3N1HHG5</accession>
<evidence type="ECO:0000256" key="1">
    <source>
        <dbReference type="SAM" id="Phobius"/>
    </source>
</evidence>
<dbReference type="AlphaFoldDB" id="A0A3N1HHG5"/>
<feature type="transmembrane region" description="Helical" evidence="1">
    <location>
        <begin position="42"/>
        <end position="66"/>
    </location>
</feature>
<feature type="transmembrane region" description="Helical" evidence="1">
    <location>
        <begin position="131"/>
        <end position="163"/>
    </location>
</feature>